<dbReference type="RefSeq" id="WP_227615266.1">
    <property type="nucleotide sequence ID" value="NZ_JAJEPR010000014.1"/>
</dbReference>
<feature type="transmembrane region" description="Helical" evidence="7">
    <location>
        <begin position="21"/>
        <end position="42"/>
    </location>
</feature>
<keyword evidence="7" id="KW-1133">Transmembrane helix</keyword>
<accession>A0AAE3DSU9</accession>
<reference evidence="9 10" key="1">
    <citation type="submission" date="2021-10" db="EMBL/GenBank/DDBJ databases">
        <title>Anaerobic single-cell dispensing facilitates the cultivation of human gut bacteria.</title>
        <authorList>
            <person name="Afrizal A."/>
        </authorList>
    </citation>
    <scope>NUCLEOTIDE SEQUENCE [LARGE SCALE GENOMIC DNA]</scope>
    <source>
        <strain evidence="9 10">CLA-AA-H277</strain>
    </source>
</reference>
<dbReference type="Gene3D" id="3.10.20.800">
    <property type="match status" value="1"/>
</dbReference>
<dbReference type="InterPro" id="IPR038063">
    <property type="entry name" value="Transpep_catalytic_dom"/>
</dbReference>
<dbReference type="GO" id="GO:0071972">
    <property type="term" value="F:peptidoglycan L,D-transpeptidase activity"/>
    <property type="evidence" value="ECO:0007669"/>
    <property type="project" value="TreeGrafter"/>
</dbReference>
<protein>
    <submittedName>
        <fullName evidence="9">L,D-transpeptidase/peptidoglycan binding protein</fullName>
    </submittedName>
</protein>
<evidence type="ECO:0000313" key="10">
    <source>
        <dbReference type="Proteomes" id="UP001197875"/>
    </source>
</evidence>
<evidence type="ECO:0000256" key="7">
    <source>
        <dbReference type="SAM" id="Phobius"/>
    </source>
</evidence>
<dbReference type="InterPro" id="IPR005490">
    <property type="entry name" value="LD_TPept_cat_dom"/>
</dbReference>
<dbReference type="InterPro" id="IPR038054">
    <property type="entry name" value="LD_TPept-like_central_sf"/>
</dbReference>
<dbReference type="InterPro" id="IPR022029">
    <property type="entry name" value="YoaR-like_PG-bd"/>
</dbReference>
<dbReference type="Proteomes" id="UP001197875">
    <property type="component" value="Unassembled WGS sequence"/>
</dbReference>
<dbReference type="Pfam" id="PF03734">
    <property type="entry name" value="YkuD"/>
    <property type="match status" value="1"/>
</dbReference>
<dbReference type="InterPro" id="IPR050979">
    <property type="entry name" value="LD-transpeptidase"/>
</dbReference>
<keyword evidence="10" id="KW-1185">Reference proteome</keyword>
<evidence type="ECO:0000256" key="5">
    <source>
        <dbReference type="ARBA" id="ARBA00023316"/>
    </source>
</evidence>
<evidence type="ECO:0000259" key="8">
    <source>
        <dbReference type="PROSITE" id="PS52029"/>
    </source>
</evidence>
<dbReference type="AlphaFoldDB" id="A0AAE3DSU9"/>
<proteinExistence type="predicted"/>
<keyword evidence="7" id="KW-0812">Transmembrane</keyword>
<evidence type="ECO:0000313" key="9">
    <source>
        <dbReference type="EMBL" id="MCC2190087.1"/>
    </source>
</evidence>
<evidence type="ECO:0000256" key="6">
    <source>
        <dbReference type="PROSITE-ProRule" id="PRU01373"/>
    </source>
</evidence>
<keyword evidence="2" id="KW-0808">Transferase</keyword>
<gene>
    <name evidence="9" type="ORF">LKD71_09755</name>
</gene>
<feature type="active site" description="Nucleophile" evidence="6">
    <location>
        <position position="449"/>
    </location>
</feature>
<keyword evidence="5 6" id="KW-0961">Cell wall biogenesis/degradation</keyword>
<dbReference type="GO" id="GO:0005576">
    <property type="term" value="C:extracellular region"/>
    <property type="evidence" value="ECO:0007669"/>
    <property type="project" value="TreeGrafter"/>
</dbReference>
<keyword evidence="7" id="KW-0472">Membrane</keyword>
<evidence type="ECO:0000256" key="2">
    <source>
        <dbReference type="ARBA" id="ARBA00022679"/>
    </source>
</evidence>
<keyword evidence="4 6" id="KW-0573">Peptidoglycan synthesis</keyword>
<keyword evidence="3 6" id="KW-0133">Cell shape</keyword>
<evidence type="ECO:0000256" key="1">
    <source>
        <dbReference type="ARBA" id="ARBA00004752"/>
    </source>
</evidence>
<dbReference type="Pfam" id="PF12229">
    <property type="entry name" value="PG_binding_4"/>
    <property type="match status" value="2"/>
</dbReference>
<comment type="pathway">
    <text evidence="1 6">Cell wall biogenesis; peptidoglycan biosynthesis.</text>
</comment>
<dbReference type="Gene3D" id="2.40.440.10">
    <property type="entry name" value="L,D-transpeptidase catalytic domain-like"/>
    <property type="match status" value="1"/>
</dbReference>
<dbReference type="SUPFAM" id="SSF143985">
    <property type="entry name" value="L,D-transpeptidase pre-catalytic domain-like"/>
    <property type="match status" value="1"/>
</dbReference>
<feature type="domain" description="L,D-TPase catalytic" evidence="8">
    <location>
        <begin position="350"/>
        <end position="473"/>
    </location>
</feature>
<sequence length="475" mass="53039">MREVFAEAPKKKKSRWKTATGITLVLVCLVAGVIYACGIFYFKDKFFTGTTINSIEASYDTVEEVEAIVASQVAKYRLLVKERGGSEDTIQAADIGYEYASAGEIKGFKEDQKAYKWPLMLVKSFSYEFASAATYNVSALKTAIDGLTCFKPQVEKAPEDAKLTFNGTTYELKKEQQGQKVIREKAEAVIRKAIETGKTTVDLDAEDCYEKPSLTSGDPVLRKKYERLYHYTSVRVTYDFGDQKETLDGSAINNWLKVDEDGTVTLDSDAVAEYVYGLAQKYDTYGKTRSFKTHDGSTVEVSGGAYGWLIDQNAENEQLLSILKDGLQVEREPVYAQTASTRRNCDLGNSYVEVDLSRQHLWMYRDGVVILECDFVSGDTSKGNTTPPGVYSLYYKTSPFVLKSDTPGDSYETPVTYWMPFNGGIGFHDASWRGSFGGNIYTYSGSHGCVNMPTWAAAQMYENISAGYPIICYYR</sequence>
<dbReference type="EMBL" id="JAJEPR010000014">
    <property type="protein sequence ID" value="MCC2190087.1"/>
    <property type="molecule type" value="Genomic_DNA"/>
</dbReference>
<feature type="active site" description="Proton donor/acceptor" evidence="6">
    <location>
        <position position="428"/>
    </location>
</feature>
<dbReference type="GO" id="GO:0008360">
    <property type="term" value="P:regulation of cell shape"/>
    <property type="evidence" value="ECO:0007669"/>
    <property type="project" value="UniProtKB-UniRule"/>
</dbReference>
<evidence type="ECO:0000256" key="3">
    <source>
        <dbReference type="ARBA" id="ARBA00022960"/>
    </source>
</evidence>
<organism evidence="9 10">
    <name type="scientific">Fusicatenibacter faecihominis</name>
    <dbReference type="NCBI Taxonomy" id="2881276"/>
    <lineage>
        <taxon>Bacteria</taxon>
        <taxon>Bacillati</taxon>
        <taxon>Bacillota</taxon>
        <taxon>Clostridia</taxon>
        <taxon>Lachnospirales</taxon>
        <taxon>Lachnospiraceae</taxon>
        <taxon>Fusicatenibacter</taxon>
    </lineage>
</organism>
<dbReference type="PANTHER" id="PTHR30582:SF33">
    <property type="entry name" value="EXPORTED PROTEIN"/>
    <property type="match status" value="1"/>
</dbReference>
<name>A0AAE3DSU9_9FIRM</name>
<dbReference type="SUPFAM" id="SSF141523">
    <property type="entry name" value="L,D-transpeptidase catalytic domain-like"/>
    <property type="match status" value="1"/>
</dbReference>
<dbReference type="CDD" id="cd16913">
    <property type="entry name" value="YkuD_like"/>
    <property type="match status" value="1"/>
</dbReference>
<evidence type="ECO:0000256" key="4">
    <source>
        <dbReference type="ARBA" id="ARBA00022984"/>
    </source>
</evidence>
<dbReference type="PANTHER" id="PTHR30582">
    <property type="entry name" value="L,D-TRANSPEPTIDASE"/>
    <property type="match status" value="1"/>
</dbReference>
<dbReference type="GO" id="GO:0018104">
    <property type="term" value="P:peptidoglycan-protein cross-linking"/>
    <property type="evidence" value="ECO:0007669"/>
    <property type="project" value="TreeGrafter"/>
</dbReference>
<comment type="caution">
    <text evidence="9">The sequence shown here is derived from an EMBL/GenBank/DDBJ whole genome shotgun (WGS) entry which is preliminary data.</text>
</comment>
<dbReference type="PROSITE" id="PS52029">
    <property type="entry name" value="LD_TPASE"/>
    <property type="match status" value="1"/>
</dbReference>
<dbReference type="GO" id="GO:0016740">
    <property type="term" value="F:transferase activity"/>
    <property type="evidence" value="ECO:0007669"/>
    <property type="project" value="UniProtKB-KW"/>
</dbReference>
<dbReference type="GO" id="GO:0071555">
    <property type="term" value="P:cell wall organization"/>
    <property type="evidence" value="ECO:0007669"/>
    <property type="project" value="UniProtKB-UniRule"/>
</dbReference>